<reference evidence="2 3" key="1">
    <citation type="submission" date="2016-05" db="EMBL/GenBank/DDBJ databases">
        <title>Comparative analysis of secretome profiles of manganese(II)-oxidizing ascomycete fungi.</title>
        <authorList>
            <consortium name="DOE Joint Genome Institute"/>
            <person name="Zeiner C.A."/>
            <person name="Purvine S.O."/>
            <person name="Zink E.M."/>
            <person name="Wu S."/>
            <person name="Pasa-Tolic L."/>
            <person name="Chaput D.L."/>
            <person name="Haridas S."/>
            <person name="Grigoriev I.V."/>
            <person name="Santelli C.M."/>
            <person name="Hansel C.M."/>
        </authorList>
    </citation>
    <scope>NUCLEOTIDE SEQUENCE [LARGE SCALE GENOMIC DNA]</scope>
    <source>
        <strain evidence="2 3">AP3s5-JAC2a</strain>
    </source>
</reference>
<dbReference type="InterPro" id="IPR000253">
    <property type="entry name" value="FHA_dom"/>
</dbReference>
<dbReference type="AlphaFoldDB" id="A0A177BU25"/>
<dbReference type="Proteomes" id="UP000077069">
    <property type="component" value="Unassembled WGS sequence"/>
</dbReference>
<dbReference type="Gene3D" id="2.60.200.20">
    <property type="match status" value="1"/>
</dbReference>
<dbReference type="InterPro" id="IPR008984">
    <property type="entry name" value="SMAD_FHA_dom_sf"/>
</dbReference>
<feature type="domain" description="FHA" evidence="1">
    <location>
        <begin position="63"/>
        <end position="113"/>
    </location>
</feature>
<proteinExistence type="predicted"/>
<dbReference type="SUPFAM" id="SSF49879">
    <property type="entry name" value="SMAD/FHA domain"/>
    <property type="match status" value="1"/>
</dbReference>
<dbReference type="InParanoid" id="A0A177BU25"/>
<name>A0A177BU25_9PLEO</name>
<gene>
    <name evidence="2" type="ORF">CC84DRAFT_1223750</name>
</gene>
<evidence type="ECO:0000313" key="2">
    <source>
        <dbReference type="EMBL" id="OAF98510.1"/>
    </source>
</evidence>
<accession>A0A177BU25</accession>
<dbReference type="EMBL" id="KV441569">
    <property type="protein sequence ID" value="OAF98510.1"/>
    <property type="molecule type" value="Genomic_DNA"/>
</dbReference>
<dbReference type="Pfam" id="PF00498">
    <property type="entry name" value="FHA"/>
    <property type="match status" value="1"/>
</dbReference>
<dbReference type="GeneID" id="28767006"/>
<keyword evidence="3" id="KW-1185">Reference proteome</keyword>
<evidence type="ECO:0000259" key="1">
    <source>
        <dbReference type="Pfam" id="PF00498"/>
    </source>
</evidence>
<dbReference type="RefSeq" id="XP_018028876.1">
    <property type="nucleotide sequence ID" value="XM_018183520.1"/>
</dbReference>
<sequence length="138" mass="15148">MSPPGYCRSFRQLPRLVLERAKDHHLEPFPKRVILLEDGDVLTIGSASGRRPALANNARFSGSLDKDHAVIRSVRPGALQICNTSTTHGVVVDGLRLSFGQKWRLEQGSVITLEDESDLLYQLKPVKISVFCIPGTGG</sequence>
<evidence type="ECO:0000313" key="3">
    <source>
        <dbReference type="Proteomes" id="UP000077069"/>
    </source>
</evidence>
<protein>
    <recommendedName>
        <fullName evidence="1">FHA domain-containing protein</fullName>
    </recommendedName>
</protein>
<organism evidence="2 3">
    <name type="scientific">Paraphaeosphaeria sporulosa</name>
    <dbReference type="NCBI Taxonomy" id="1460663"/>
    <lineage>
        <taxon>Eukaryota</taxon>
        <taxon>Fungi</taxon>
        <taxon>Dikarya</taxon>
        <taxon>Ascomycota</taxon>
        <taxon>Pezizomycotina</taxon>
        <taxon>Dothideomycetes</taxon>
        <taxon>Pleosporomycetidae</taxon>
        <taxon>Pleosporales</taxon>
        <taxon>Massarineae</taxon>
        <taxon>Didymosphaeriaceae</taxon>
        <taxon>Paraphaeosphaeria</taxon>
    </lineage>
</organism>